<dbReference type="OrthoDB" id="7068622at2"/>
<dbReference type="EMBL" id="JTKH01000003">
    <property type="protein sequence ID" value="KII82036.1"/>
    <property type="molecule type" value="Genomic_DNA"/>
</dbReference>
<organism evidence="1 2">
    <name type="scientific">Vibrio renipiscarius</name>
    <dbReference type="NCBI Taxonomy" id="1461322"/>
    <lineage>
        <taxon>Bacteria</taxon>
        <taxon>Pseudomonadati</taxon>
        <taxon>Pseudomonadota</taxon>
        <taxon>Gammaproteobacteria</taxon>
        <taxon>Vibrionales</taxon>
        <taxon>Vibrionaceae</taxon>
        <taxon>Vibrio</taxon>
    </lineage>
</organism>
<dbReference type="AlphaFoldDB" id="A0A0C2JC76"/>
<sequence>MFFTIHRDLFTQGQVDVQNLNKVWNVCTDQHTFYQSDIDDVEATENSEWYGSLSDIDKMLWEESVAKSVQMGNKYDKVKVAIGSSYSPFEAFNFLSAPLQIILENSRNDAYFLKAIFKCFRQDSKAIEKHIDNRWIKFVMGGGSTVQQVIETELESFGSGRFTREKKDYLRCFVLLDSDKEYSGAPLKQGTRNLVQFLSENQVPHHILEKREMENYIPAIAFDRVTENRLFVEAYLRLSPEQKDYFDLEKGFRDVNFNSLPEEFQTFFSSVNEQDRVVFRANDLKRFTGEGRDDFKSECPKLFQLECVDKASLLERTLHQQNPNELKDIIQKIREQL</sequence>
<keyword evidence="2" id="KW-1185">Reference proteome</keyword>
<comment type="caution">
    <text evidence="1">The sequence shown here is derived from an EMBL/GenBank/DDBJ whole genome shotgun (WGS) entry which is preliminary data.</text>
</comment>
<accession>A0A0C2NR98</accession>
<accession>A0A0C2JC76</accession>
<dbReference type="Proteomes" id="UP000031672">
    <property type="component" value="Unassembled WGS sequence"/>
</dbReference>
<dbReference type="RefSeq" id="WP_040986938.1">
    <property type="nucleotide sequence ID" value="NZ_JTKI01000034.1"/>
</dbReference>
<protein>
    <submittedName>
        <fullName evidence="1">Uncharacterized protein</fullName>
    </submittedName>
</protein>
<reference evidence="1 2" key="1">
    <citation type="submission" date="2014-11" db="EMBL/GenBank/DDBJ databases">
        <title>Draft Genome Sequence of Vibrio piscirenalis strains CECT 8603T and CECT 8604, two marine Gammaproteobacterium isolated from cultured gilthead sea bream (Sparus aurata).</title>
        <authorList>
            <person name="Arahal D.R."/>
            <person name="Rodrigo-Torres L."/>
            <person name="Lucena T."/>
            <person name="Pujalte M.J."/>
        </authorList>
    </citation>
    <scope>NUCLEOTIDE SEQUENCE [LARGE SCALE GENOMIC DNA]</scope>
    <source>
        <strain evidence="1 2">DCR 1-4-2</strain>
    </source>
</reference>
<proteinExistence type="predicted"/>
<gene>
    <name evidence="1" type="ORF">OJ16_02295</name>
</gene>
<evidence type="ECO:0000313" key="2">
    <source>
        <dbReference type="Proteomes" id="UP000031672"/>
    </source>
</evidence>
<evidence type="ECO:0000313" key="1">
    <source>
        <dbReference type="EMBL" id="KII82036.1"/>
    </source>
</evidence>
<dbReference type="STRING" id="1461322.OJ16_02295"/>
<name>A0A0C2JC76_9VIBR</name>